<dbReference type="Gene3D" id="3.30.40.10">
    <property type="entry name" value="Zinc/RING finger domain, C3HC4 (zinc finger)"/>
    <property type="match status" value="1"/>
</dbReference>
<dbReference type="Proteomes" id="UP000007754">
    <property type="component" value="Unplaced"/>
</dbReference>
<feature type="domain" description="PHD-type" evidence="9">
    <location>
        <begin position="94"/>
        <end position="145"/>
    </location>
</feature>
<dbReference type="InterPro" id="IPR019786">
    <property type="entry name" value="Zinc_finger_PHD-type_CS"/>
</dbReference>
<evidence type="ECO:0000256" key="1">
    <source>
        <dbReference type="ARBA" id="ARBA00004123"/>
    </source>
</evidence>
<dbReference type="AlphaFoldDB" id="A0A674GGB6"/>
<dbReference type="PROSITE" id="PS50016">
    <property type="entry name" value="ZF_PHD_2"/>
    <property type="match status" value="1"/>
</dbReference>
<keyword evidence="2" id="KW-0479">Metal-binding</keyword>
<feature type="region of interest" description="Disordered" evidence="8">
    <location>
        <begin position="1"/>
        <end position="24"/>
    </location>
</feature>
<evidence type="ECO:0000259" key="9">
    <source>
        <dbReference type="PROSITE" id="PS50016"/>
    </source>
</evidence>
<dbReference type="SMART" id="SM00333">
    <property type="entry name" value="TUDOR"/>
    <property type="match status" value="1"/>
</dbReference>
<evidence type="ECO:0000256" key="4">
    <source>
        <dbReference type="ARBA" id="ARBA00022771"/>
    </source>
</evidence>
<comment type="subcellular location">
    <subcellularLocation>
        <location evidence="1">Nucleus</location>
    </subcellularLocation>
</comment>
<keyword evidence="11" id="KW-1185">Reference proteome</keyword>
<evidence type="ECO:0000313" key="10">
    <source>
        <dbReference type="Ensembl" id="ENSTGUP00000021571.1"/>
    </source>
</evidence>
<dbReference type="InterPro" id="IPR002999">
    <property type="entry name" value="Tudor"/>
</dbReference>
<sequence length="196" mass="21333">MEPSGGGLPPQNPPKPPQIGEGQDVLAPWTDGLLYLGVVKKVDAPRRGCLIQFEDNSKFSLERHQVDELWAVNEPLINALMASWRPPAAEPGDDPSCCVCAGNSRNAENSLVRCGKCGHAYHQRCHVPPAPGGAAPWSCRRCVFAVATKVSPERPEFPNIPQTFPKNSLNSPNPTPGRLLQGWELWILGFAPRSQV</sequence>
<evidence type="ECO:0000256" key="3">
    <source>
        <dbReference type="ARBA" id="ARBA00022737"/>
    </source>
</evidence>
<dbReference type="Ensembl" id="ENSTGUT00000040992.1">
    <property type="protein sequence ID" value="ENSTGUP00000021571.1"/>
    <property type="gene ID" value="ENSTGUG00000023379.1"/>
</dbReference>
<evidence type="ECO:0000256" key="8">
    <source>
        <dbReference type="SAM" id="MobiDB-lite"/>
    </source>
</evidence>
<dbReference type="GeneTree" id="ENSGT00950000183180"/>
<name>A0A674GGB6_TAEGU</name>
<keyword evidence="5" id="KW-0862">Zinc</keyword>
<dbReference type="Pfam" id="PF00628">
    <property type="entry name" value="PHD"/>
    <property type="match status" value="1"/>
</dbReference>
<dbReference type="InterPro" id="IPR013083">
    <property type="entry name" value="Znf_RING/FYVE/PHD"/>
</dbReference>
<evidence type="ECO:0000313" key="11">
    <source>
        <dbReference type="Proteomes" id="UP000007754"/>
    </source>
</evidence>
<dbReference type="Pfam" id="PF18104">
    <property type="entry name" value="Tudor_2"/>
    <property type="match status" value="1"/>
</dbReference>
<dbReference type="SUPFAM" id="SSF63748">
    <property type="entry name" value="Tudor/PWWP/MBT"/>
    <property type="match status" value="1"/>
</dbReference>
<dbReference type="InterPro" id="IPR040477">
    <property type="entry name" value="KDM4-like_Tudor"/>
</dbReference>
<dbReference type="GO" id="GO:0005634">
    <property type="term" value="C:nucleus"/>
    <property type="evidence" value="ECO:0007669"/>
    <property type="project" value="UniProtKB-SubCell"/>
</dbReference>
<keyword evidence="4 7" id="KW-0863">Zinc-finger</keyword>
<dbReference type="InterPro" id="IPR011011">
    <property type="entry name" value="Znf_FYVE_PHD"/>
</dbReference>
<dbReference type="GO" id="GO:0008270">
    <property type="term" value="F:zinc ion binding"/>
    <property type="evidence" value="ECO:0007669"/>
    <property type="project" value="UniProtKB-KW"/>
</dbReference>
<evidence type="ECO:0000256" key="7">
    <source>
        <dbReference type="PROSITE-ProRule" id="PRU00146"/>
    </source>
</evidence>
<dbReference type="InterPro" id="IPR001965">
    <property type="entry name" value="Znf_PHD"/>
</dbReference>
<reference evidence="10" key="1">
    <citation type="submission" date="2025-08" db="UniProtKB">
        <authorList>
            <consortium name="Ensembl"/>
        </authorList>
    </citation>
    <scope>IDENTIFICATION</scope>
</reference>
<protein>
    <recommendedName>
        <fullName evidence="9">PHD-type domain-containing protein</fullName>
    </recommendedName>
</protein>
<dbReference type="InParanoid" id="A0A674GGB6"/>
<dbReference type="SUPFAM" id="SSF57903">
    <property type="entry name" value="FYVE/PHD zinc finger"/>
    <property type="match status" value="1"/>
</dbReference>
<dbReference type="InterPro" id="IPR019787">
    <property type="entry name" value="Znf_PHD-finger"/>
</dbReference>
<evidence type="ECO:0000256" key="5">
    <source>
        <dbReference type="ARBA" id="ARBA00022833"/>
    </source>
</evidence>
<accession>A0A674GGB6</accession>
<dbReference type="Gene3D" id="2.30.30.140">
    <property type="match status" value="1"/>
</dbReference>
<dbReference type="PROSITE" id="PS01359">
    <property type="entry name" value="ZF_PHD_1"/>
    <property type="match status" value="1"/>
</dbReference>
<dbReference type="SMART" id="SM00249">
    <property type="entry name" value="PHD"/>
    <property type="match status" value="1"/>
</dbReference>
<keyword evidence="6" id="KW-0539">Nucleus</keyword>
<proteinExistence type="predicted"/>
<reference evidence="10" key="2">
    <citation type="submission" date="2025-09" db="UniProtKB">
        <authorList>
            <consortium name="Ensembl"/>
        </authorList>
    </citation>
    <scope>IDENTIFICATION</scope>
</reference>
<evidence type="ECO:0000256" key="6">
    <source>
        <dbReference type="ARBA" id="ARBA00023242"/>
    </source>
</evidence>
<evidence type="ECO:0000256" key="2">
    <source>
        <dbReference type="ARBA" id="ARBA00022723"/>
    </source>
</evidence>
<organism evidence="10 11">
    <name type="scientific">Taeniopygia guttata</name>
    <name type="common">Zebra finch</name>
    <name type="synonym">Poephila guttata</name>
    <dbReference type="NCBI Taxonomy" id="59729"/>
    <lineage>
        <taxon>Eukaryota</taxon>
        <taxon>Metazoa</taxon>
        <taxon>Chordata</taxon>
        <taxon>Craniata</taxon>
        <taxon>Vertebrata</taxon>
        <taxon>Euteleostomi</taxon>
        <taxon>Archelosauria</taxon>
        <taxon>Archosauria</taxon>
        <taxon>Dinosauria</taxon>
        <taxon>Saurischia</taxon>
        <taxon>Theropoda</taxon>
        <taxon>Coelurosauria</taxon>
        <taxon>Aves</taxon>
        <taxon>Neognathae</taxon>
        <taxon>Neoaves</taxon>
        <taxon>Telluraves</taxon>
        <taxon>Australaves</taxon>
        <taxon>Passeriformes</taxon>
        <taxon>Passeroidea</taxon>
        <taxon>Estrildidae</taxon>
        <taxon>Estrildinae</taxon>
        <taxon>Taeniopygia</taxon>
    </lineage>
</organism>
<keyword evidence="3" id="KW-0677">Repeat</keyword>